<sequence length="412" mass="46356">MADGRIRRELLVITTDFTIYVAVLGAWYAYKESSWIIALVLMVPMYFLGCIISIGYILTQFYKLSPEESSTDPLYFVLARRQKSMWLDILTLLFLKNIGHRDVVGYLDTGRHSVVAARVIYSALGCVAFGTLTYSVYVDLSPSYIKYFTSCILTNGTDMYIHVVIFSVWLAYKESSNWITAFFWILLLFCFRGYGVSRLNRLDINFHEALAASSCVWRQKPNVIQKCKQTPNVTNVTQVHALAFKVGVVAHLPTATSLVIAYARAGRYTSSVAVFCEVFNKDVVVWNAMMTCAVENGKCFDAMRVFMQMLRGRVEFDSVTLVIVVSNRLACLQCVHSLGLKFGLLSDTDLCNALINAYAKCGELCLSENMFVETEVNDIVSLNSMISGCLSNDRPDKALWYFKKMVLCGAKS</sequence>
<keyword evidence="3" id="KW-0812">Transmembrane</keyword>
<dbReference type="PANTHER" id="PTHR36318:SF4">
    <property type="entry name" value="REVERSE TRANSCRIPTASE, RNA-DEPENDENT DNA POLYMERASE-RELATED"/>
    <property type="match status" value="1"/>
</dbReference>
<dbReference type="PROSITE" id="PS51375">
    <property type="entry name" value="PPR"/>
    <property type="match status" value="2"/>
</dbReference>
<dbReference type="Proteomes" id="UP000245207">
    <property type="component" value="Unassembled WGS sequence"/>
</dbReference>
<dbReference type="OrthoDB" id="732433at2759"/>
<dbReference type="NCBIfam" id="TIGR00756">
    <property type="entry name" value="PPR"/>
    <property type="match status" value="2"/>
</dbReference>
<feature type="repeat" description="PPR" evidence="2">
    <location>
        <begin position="282"/>
        <end position="316"/>
    </location>
</feature>
<dbReference type="InterPro" id="IPR009943">
    <property type="entry name" value="DUF1475"/>
</dbReference>
<evidence type="ECO:0000256" key="3">
    <source>
        <dbReference type="SAM" id="Phobius"/>
    </source>
</evidence>
<reference evidence="4 5" key="1">
    <citation type="journal article" date="2018" name="Mol. Plant">
        <title>The genome of Artemisia annua provides insight into the evolution of Asteraceae family and artemisinin biosynthesis.</title>
        <authorList>
            <person name="Shen Q."/>
            <person name="Zhang L."/>
            <person name="Liao Z."/>
            <person name="Wang S."/>
            <person name="Yan T."/>
            <person name="Shi P."/>
            <person name="Liu M."/>
            <person name="Fu X."/>
            <person name="Pan Q."/>
            <person name="Wang Y."/>
            <person name="Lv Z."/>
            <person name="Lu X."/>
            <person name="Zhang F."/>
            <person name="Jiang W."/>
            <person name="Ma Y."/>
            <person name="Chen M."/>
            <person name="Hao X."/>
            <person name="Li L."/>
            <person name="Tang Y."/>
            <person name="Lv G."/>
            <person name="Zhou Y."/>
            <person name="Sun X."/>
            <person name="Brodelius P.E."/>
            <person name="Rose J.K.C."/>
            <person name="Tang K."/>
        </authorList>
    </citation>
    <scope>NUCLEOTIDE SEQUENCE [LARGE SCALE GENOMIC DNA]</scope>
    <source>
        <strain evidence="5">cv. Huhao1</strain>
        <tissue evidence="4">Leaf</tissue>
    </source>
</reference>
<dbReference type="Gene3D" id="1.25.40.10">
    <property type="entry name" value="Tetratricopeptide repeat domain"/>
    <property type="match status" value="2"/>
</dbReference>
<feature type="transmembrane region" description="Helical" evidence="3">
    <location>
        <begin position="152"/>
        <end position="172"/>
    </location>
</feature>
<feature type="transmembrane region" description="Helical" evidence="3">
    <location>
        <begin position="36"/>
        <end position="62"/>
    </location>
</feature>
<dbReference type="PANTHER" id="PTHR36318">
    <property type="entry name" value="OS06G0581300 PROTEIN"/>
    <property type="match status" value="1"/>
</dbReference>
<evidence type="ECO:0000256" key="2">
    <source>
        <dbReference type="PROSITE-ProRule" id="PRU00708"/>
    </source>
</evidence>
<accession>A0A2U1Q171</accession>
<keyword evidence="1" id="KW-0677">Repeat</keyword>
<evidence type="ECO:0000313" key="4">
    <source>
        <dbReference type="EMBL" id="PWA91746.1"/>
    </source>
</evidence>
<feature type="transmembrane region" description="Helical" evidence="3">
    <location>
        <begin position="178"/>
        <end position="195"/>
    </location>
</feature>
<feature type="transmembrane region" description="Helical" evidence="3">
    <location>
        <begin position="119"/>
        <end position="140"/>
    </location>
</feature>
<keyword evidence="3" id="KW-1133">Transmembrane helix</keyword>
<evidence type="ECO:0000256" key="1">
    <source>
        <dbReference type="ARBA" id="ARBA00022737"/>
    </source>
</evidence>
<dbReference type="InterPro" id="IPR002885">
    <property type="entry name" value="PPR_rpt"/>
</dbReference>
<gene>
    <name evidence="4" type="ORF">CTI12_AA087690</name>
</gene>
<feature type="transmembrane region" description="Helical" evidence="3">
    <location>
        <begin position="12"/>
        <end position="30"/>
    </location>
</feature>
<proteinExistence type="predicted"/>
<keyword evidence="5" id="KW-1185">Reference proteome</keyword>
<keyword evidence="3" id="KW-0472">Membrane</keyword>
<dbReference type="Pfam" id="PF07343">
    <property type="entry name" value="DUF1475"/>
    <property type="match status" value="2"/>
</dbReference>
<dbReference type="EMBL" id="PKPP01000522">
    <property type="protein sequence ID" value="PWA91746.1"/>
    <property type="molecule type" value="Genomic_DNA"/>
</dbReference>
<feature type="repeat" description="PPR" evidence="2">
    <location>
        <begin position="378"/>
        <end position="412"/>
    </location>
</feature>
<name>A0A2U1Q171_ARTAN</name>
<dbReference type="InterPro" id="IPR011990">
    <property type="entry name" value="TPR-like_helical_dom_sf"/>
</dbReference>
<protein>
    <submittedName>
        <fullName evidence="4">Pentatricopeptide repeat-containing protein</fullName>
    </submittedName>
</protein>
<organism evidence="4 5">
    <name type="scientific">Artemisia annua</name>
    <name type="common">Sweet wormwood</name>
    <dbReference type="NCBI Taxonomy" id="35608"/>
    <lineage>
        <taxon>Eukaryota</taxon>
        <taxon>Viridiplantae</taxon>
        <taxon>Streptophyta</taxon>
        <taxon>Embryophyta</taxon>
        <taxon>Tracheophyta</taxon>
        <taxon>Spermatophyta</taxon>
        <taxon>Magnoliopsida</taxon>
        <taxon>eudicotyledons</taxon>
        <taxon>Gunneridae</taxon>
        <taxon>Pentapetalae</taxon>
        <taxon>asterids</taxon>
        <taxon>campanulids</taxon>
        <taxon>Asterales</taxon>
        <taxon>Asteraceae</taxon>
        <taxon>Asteroideae</taxon>
        <taxon>Anthemideae</taxon>
        <taxon>Artemisiinae</taxon>
        <taxon>Artemisia</taxon>
    </lineage>
</organism>
<comment type="caution">
    <text evidence="4">The sequence shown here is derived from an EMBL/GenBank/DDBJ whole genome shotgun (WGS) entry which is preliminary data.</text>
</comment>
<dbReference type="AlphaFoldDB" id="A0A2U1Q171"/>
<dbReference type="Pfam" id="PF01535">
    <property type="entry name" value="PPR"/>
    <property type="match status" value="4"/>
</dbReference>
<evidence type="ECO:0000313" key="5">
    <source>
        <dbReference type="Proteomes" id="UP000245207"/>
    </source>
</evidence>